<name>A0A383DDZ0_9ZZZZ</name>
<reference evidence="1" key="1">
    <citation type="submission" date="2018-05" db="EMBL/GenBank/DDBJ databases">
        <authorList>
            <person name="Lanie J.A."/>
            <person name="Ng W.-L."/>
            <person name="Kazmierczak K.M."/>
            <person name="Andrzejewski T.M."/>
            <person name="Davidsen T.M."/>
            <person name="Wayne K.J."/>
            <person name="Tettelin H."/>
            <person name="Glass J.I."/>
            <person name="Rusch D."/>
            <person name="Podicherti R."/>
            <person name="Tsui H.-C.T."/>
            <person name="Winkler M.E."/>
        </authorList>
    </citation>
    <scope>NUCLEOTIDE SEQUENCE</scope>
</reference>
<feature type="non-terminal residue" evidence="1">
    <location>
        <position position="1"/>
    </location>
</feature>
<protein>
    <submittedName>
        <fullName evidence="1">Uncharacterized protein</fullName>
    </submittedName>
</protein>
<organism evidence="1">
    <name type="scientific">marine metagenome</name>
    <dbReference type="NCBI Taxonomy" id="408172"/>
    <lineage>
        <taxon>unclassified sequences</taxon>
        <taxon>metagenomes</taxon>
        <taxon>ecological metagenomes</taxon>
    </lineage>
</organism>
<dbReference type="AlphaFoldDB" id="A0A383DDZ0"/>
<feature type="non-terminal residue" evidence="1">
    <location>
        <position position="236"/>
    </location>
</feature>
<gene>
    <name evidence="1" type="ORF">METZ01_LOCUS495455</name>
</gene>
<dbReference type="EMBL" id="UINC01216458">
    <property type="protein sequence ID" value="SVE42601.1"/>
    <property type="molecule type" value="Genomic_DNA"/>
</dbReference>
<sequence length="236" mass="26172">ASWKYRDNDTTATQWLSGSDTQGGTWFTSSISSQYEVSSSENLVYETKDIRMDVSDLVKNHIYSSSVFPNDGFIIKRENIATSQSLHSIFDPTTATGSAEGDSDWYGHLKFFSRETNTIFPPKLEVEWDDSSWSTGSLSALGSTDLDNLTVYFKNLKPEYKQKSKVKFRLVGRELYPTRGFDTTPAALTVKSLPSGSQSLGHGTYYSVKDSLTDDVIVPFGTGSIVSCDSTGNYFN</sequence>
<evidence type="ECO:0000313" key="1">
    <source>
        <dbReference type="EMBL" id="SVE42601.1"/>
    </source>
</evidence>
<proteinExistence type="predicted"/>
<accession>A0A383DDZ0</accession>